<evidence type="ECO:0000256" key="8">
    <source>
        <dbReference type="SAM" id="Phobius"/>
    </source>
</evidence>
<evidence type="ECO:0000313" key="9">
    <source>
        <dbReference type="EMBL" id="MDY5168183.1"/>
    </source>
</evidence>
<dbReference type="GeneID" id="94441076"/>
<reference evidence="9" key="2">
    <citation type="submission" date="2022-03" db="EMBL/GenBank/DDBJ databases">
        <title>First case of bacteraemia caused by Dielma fastidiosa in a patient hospitalised with diverticulitis.</title>
        <authorList>
            <person name="Forman-Ankjaer B."/>
            <person name="Hvid-Jensen F."/>
            <person name="Kobel C.M."/>
            <person name="Greve T."/>
        </authorList>
    </citation>
    <scope>NUCLEOTIDE SEQUENCE</scope>
    <source>
        <strain evidence="9">AUH_DF_2021</strain>
    </source>
</reference>
<keyword evidence="5 8" id="KW-0812">Transmembrane</keyword>
<dbReference type="PANTHER" id="PTHR34584">
    <property type="entry name" value="NA(+)/H(+) ANTIPORTER SUBUNIT E1"/>
    <property type="match status" value="1"/>
</dbReference>
<dbReference type="OrthoDB" id="9800498at2"/>
<evidence type="ECO:0000313" key="11">
    <source>
        <dbReference type="Proteomes" id="UP000247612"/>
    </source>
</evidence>
<dbReference type="PIRSF" id="PIRSF019239">
    <property type="entry name" value="MrpE"/>
    <property type="match status" value="1"/>
</dbReference>
<gene>
    <name evidence="10" type="ORF">DES51_10465</name>
    <name evidence="9" type="ORF">MQE39_08635</name>
</gene>
<evidence type="ECO:0000256" key="1">
    <source>
        <dbReference type="ARBA" id="ARBA00004651"/>
    </source>
</evidence>
<comment type="caution">
    <text evidence="9">The sequence shown here is derived from an EMBL/GenBank/DDBJ whole genome shotgun (WGS) entry which is preliminary data.</text>
</comment>
<feature type="transmembrane region" description="Helical" evidence="8">
    <location>
        <begin position="20"/>
        <end position="44"/>
    </location>
</feature>
<name>A0A2V2F1C8_9FIRM</name>
<dbReference type="GO" id="GO:0015297">
    <property type="term" value="F:antiporter activity"/>
    <property type="evidence" value="ECO:0007669"/>
    <property type="project" value="UniProtKB-KW"/>
</dbReference>
<evidence type="ECO:0000256" key="3">
    <source>
        <dbReference type="ARBA" id="ARBA00022449"/>
    </source>
</evidence>
<evidence type="ECO:0000313" key="10">
    <source>
        <dbReference type="EMBL" id="PXX80063.1"/>
    </source>
</evidence>
<dbReference type="Pfam" id="PF01899">
    <property type="entry name" value="MNHE"/>
    <property type="match status" value="1"/>
</dbReference>
<evidence type="ECO:0000256" key="6">
    <source>
        <dbReference type="ARBA" id="ARBA00022989"/>
    </source>
</evidence>
<dbReference type="RefSeq" id="WP_022937862.1">
    <property type="nucleotide sequence ID" value="NZ_BAABZA010000014.1"/>
</dbReference>
<dbReference type="Proteomes" id="UP001276902">
    <property type="component" value="Unassembled WGS sequence"/>
</dbReference>
<keyword evidence="3" id="KW-0813">Transport</keyword>
<keyword evidence="4" id="KW-1003">Cell membrane</keyword>
<dbReference type="EMBL" id="QJKH01000004">
    <property type="protein sequence ID" value="PXX80063.1"/>
    <property type="molecule type" value="Genomic_DNA"/>
</dbReference>
<reference evidence="10 11" key="1">
    <citation type="submission" date="2018-05" db="EMBL/GenBank/DDBJ databases">
        <title>Genomic Encyclopedia of Type Strains, Phase IV (KMG-IV): sequencing the most valuable type-strain genomes for metagenomic binning, comparative biology and taxonomic classification.</title>
        <authorList>
            <person name="Goeker M."/>
        </authorList>
    </citation>
    <scope>NUCLEOTIDE SEQUENCE [LARGE SCALE GENOMIC DNA]</scope>
    <source>
        <strain evidence="10 11">JC118</strain>
    </source>
</reference>
<evidence type="ECO:0000256" key="5">
    <source>
        <dbReference type="ARBA" id="ARBA00022692"/>
    </source>
</evidence>
<protein>
    <submittedName>
        <fullName evidence="10">Multisubunit sodium/proton antiporter MrpE subunit</fullName>
    </submittedName>
    <submittedName>
        <fullName evidence="9">Na+/H+ antiporter subunit E</fullName>
    </submittedName>
</protein>
<dbReference type="STRING" id="1034346.GCA_000313565_01559"/>
<dbReference type="Proteomes" id="UP000247612">
    <property type="component" value="Unassembled WGS sequence"/>
</dbReference>
<keyword evidence="11" id="KW-1185">Reference proteome</keyword>
<organism evidence="9 12">
    <name type="scientific">Dielma fastidiosa</name>
    <dbReference type="NCBI Taxonomy" id="1034346"/>
    <lineage>
        <taxon>Bacteria</taxon>
        <taxon>Bacillati</taxon>
        <taxon>Bacillota</taxon>
        <taxon>Erysipelotrichia</taxon>
        <taxon>Erysipelotrichales</taxon>
        <taxon>Erysipelotrichaceae</taxon>
        <taxon>Dielma</taxon>
    </lineage>
</organism>
<proteinExistence type="inferred from homology"/>
<dbReference type="GO" id="GO:0008324">
    <property type="term" value="F:monoatomic cation transmembrane transporter activity"/>
    <property type="evidence" value="ECO:0007669"/>
    <property type="project" value="InterPro"/>
</dbReference>
<accession>A0A2V2F1C8</accession>
<comment type="subcellular location">
    <subcellularLocation>
        <location evidence="1">Cell membrane</location>
        <topology evidence="1">Multi-pass membrane protein</topology>
    </subcellularLocation>
</comment>
<evidence type="ECO:0000256" key="4">
    <source>
        <dbReference type="ARBA" id="ARBA00022475"/>
    </source>
</evidence>
<comment type="similarity">
    <text evidence="2">Belongs to the CPA3 antiporters (TC 2.A.63) subunit E family.</text>
</comment>
<evidence type="ECO:0000256" key="7">
    <source>
        <dbReference type="ARBA" id="ARBA00023136"/>
    </source>
</evidence>
<keyword evidence="7 8" id="KW-0472">Membrane</keyword>
<dbReference type="EMBL" id="JALDAW010000013">
    <property type="protein sequence ID" value="MDY5168183.1"/>
    <property type="molecule type" value="Genomic_DNA"/>
</dbReference>
<evidence type="ECO:0000313" key="12">
    <source>
        <dbReference type="Proteomes" id="UP001276902"/>
    </source>
</evidence>
<dbReference type="PANTHER" id="PTHR34584:SF1">
    <property type="entry name" value="NA(+)_H(+) ANTIPORTER SUBUNIT E1"/>
    <property type="match status" value="1"/>
</dbReference>
<sequence>MVIGMLLLWILFNGRITLEILIFGIVICSAICLLLSMITSQNLFKIDQRMLKRIAYRLRYYGVLVVEIVKANLQVMDLILTPGEIEIKPVLTEFKSVLKHSKLNVLLANSITLTPGTITVDLDRDRFLVLAVDESFAEDLDQSVFVKELKILDDKDLD</sequence>
<keyword evidence="3" id="KW-0050">Antiport</keyword>
<dbReference type="AlphaFoldDB" id="A0A2V2F1C8"/>
<dbReference type="GO" id="GO:0005886">
    <property type="term" value="C:plasma membrane"/>
    <property type="evidence" value="ECO:0007669"/>
    <property type="project" value="UniProtKB-SubCell"/>
</dbReference>
<evidence type="ECO:0000256" key="2">
    <source>
        <dbReference type="ARBA" id="ARBA00006228"/>
    </source>
</evidence>
<dbReference type="InterPro" id="IPR002758">
    <property type="entry name" value="Cation_antiport_E"/>
</dbReference>
<keyword evidence="6 8" id="KW-1133">Transmembrane helix</keyword>